<dbReference type="InterPro" id="IPR036977">
    <property type="entry name" value="DNA_primase_Znf_CHC2"/>
</dbReference>
<reference evidence="2" key="1">
    <citation type="journal article" date="2019" name="PLoS Negl. Trop. Dis.">
        <title>Revisiting the worldwide diversity of Leptospira species in the environment.</title>
        <authorList>
            <person name="Vincent A.T."/>
            <person name="Schiettekatte O."/>
            <person name="Bourhy P."/>
            <person name="Veyrier F.J."/>
            <person name="Picardeau M."/>
        </authorList>
    </citation>
    <scope>NUCLEOTIDE SEQUENCE [LARGE SCALE GENOMIC DNA]</scope>
    <source>
        <strain evidence="2">201702451</strain>
    </source>
</reference>
<dbReference type="SUPFAM" id="SSF57783">
    <property type="entry name" value="Zinc beta-ribbon"/>
    <property type="match status" value="1"/>
</dbReference>
<dbReference type="Gene3D" id="3.40.1360.10">
    <property type="match status" value="1"/>
</dbReference>
<organism evidence="2 3">
    <name type="scientific">Leptospira jelokensis</name>
    <dbReference type="NCBI Taxonomy" id="2484931"/>
    <lineage>
        <taxon>Bacteria</taxon>
        <taxon>Pseudomonadati</taxon>
        <taxon>Spirochaetota</taxon>
        <taxon>Spirochaetia</taxon>
        <taxon>Leptospirales</taxon>
        <taxon>Leptospiraceae</taxon>
        <taxon>Leptospira</taxon>
    </lineage>
</organism>
<dbReference type="InterPro" id="IPR034154">
    <property type="entry name" value="TOPRIM_DnaG/twinkle"/>
</dbReference>
<dbReference type="CDD" id="cd01029">
    <property type="entry name" value="TOPRIM_primases"/>
    <property type="match status" value="1"/>
</dbReference>
<dbReference type="EMBL" id="RQGH01000025">
    <property type="protein sequence ID" value="TGL65936.1"/>
    <property type="molecule type" value="Genomic_DNA"/>
</dbReference>
<name>A0A4Z1A268_9LEPT</name>
<evidence type="ECO:0000313" key="2">
    <source>
        <dbReference type="EMBL" id="TGL65936.1"/>
    </source>
</evidence>
<sequence>MPEIDKHIIEQYFGNPKAYWRDDEYFTLNPLRLDNNVGSFHISASKGCYKDHATNEGGSVIDLLMSKGLTKKEACKLVFGESFTQRLESDIDYYDEWYDENLKSLGLRLVRNRNFSDSKQFYWQHSKNNGASWEKGKNGIQPTLYNLHKLVPSKIVFFCEGEGNAECVQNICINPDYSASTSGGAESWTNKIQDQSIRFLKDKTVYIFPDNDEPGYKFSQKVLKSLRIAKIDAYIVELPGLKDLEIIKNGKLIREKQDVKNWIESGKTFEDLLNACNDEKRKIDELENSESPLAWKDIKKLTTGMEKFTALDLVFELFYQKRYNVVLNRAEIRKIGTAEWTPVTDRIFLTIWKEINQNLTDSIGAIKKDVLEASMESISGNDYDPFIDWTENIPVIEVKEDEDSELKKFLSYFILEKPEQSQLFQSVMRRWLVATYSLLAKRTKHNEICPVLSGRQGIGKNRFLDKLFETIPREYCYTGAIQADNKDSRKRVATMAVIHLDEFDSTTGKSDTSSLKSLITSKEFTDRLPYGRLDIQLERRCSFIASINTDTSILMDDSGNRRFPTFRLNSIMLNELLLLDTSKIWGEIKFITEVLQEPTTFSEEEVKLFEEINEDFRKIEAFEEYVDEFFMNKPQEEFDEKEILSASEIIDQIQSESIKRLLTRDKVGKILKKKNFKQIRSNGVRKYLIYKKSREDQHSQAKLISQHQDEIKEFEANCQLGIAV</sequence>
<comment type="caution">
    <text evidence="2">The sequence shown here is derived from an EMBL/GenBank/DDBJ whole genome shotgun (WGS) entry which is preliminary data.</text>
</comment>
<gene>
    <name evidence="2" type="ORF">EHQ62_09910</name>
</gene>
<dbReference type="Proteomes" id="UP000297567">
    <property type="component" value="Unassembled WGS sequence"/>
</dbReference>
<dbReference type="PANTHER" id="PTHR34985:SF1">
    <property type="entry name" value="SLR0554 PROTEIN"/>
    <property type="match status" value="1"/>
</dbReference>
<proteinExistence type="predicted"/>
<feature type="domain" description="Virulence-associated protein E-like" evidence="1">
    <location>
        <begin position="399"/>
        <end position="617"/>
    </location>
</feature>
<dbReference type="GO" id="GO:0006260">
    <property type="term" value="P:DNA replication"/>
    <property type="evidence" value="ECO:0007669"/>
    <property type="project" value="InterPro"/>
</dbReference>
<evidence type="ECO:0000313" key="3">
    <source>
        <dbReference type="Proteomes" id="UP000297567"/>
    </source>
</evidence>
<dbReference type="GO" id="GO:0003677">
    <property type="term" value="F:DNA binding"/>
    <property type="evidence" value="ECO:0007669"/>
    <property type="project" value="InterPro"/>
</dbReference>
<dbReference type="GO" id="GO:0008270">
    <property type="term" value="F:zinc ion binding"/>
    <property type="evidence" value="ECO:0007669"/>
    <property type="project" value="InterPro"/>
</dbReference>
<dbReference type="Gene3D" id="3.90.580.10">
    <property type="entry name" value="Zinc finger, CHC2-type domain"/>
    <property type="match status" value="1"/>
</dbReference>
<dbReference type="AlphaFoldDB" id="A0A4Z1A268"/>
<dbReference type="Pfam" id="PF05272">
    <property type="entry name" value="VapE-like_dom"/>
    <property type="match status" value="1"/>
</dbReference>
<keyword evidence="3" id="KW-1185">Reference proteome</keyword>
<accession>A0A4Z1A268</accession>
<dbReference type="PANTHER" id="PTHR34985">
    <property type="entry name" value="SLR0554 PROTEIN"/>
    <property type="match status" value="1"/>
</dbReference>
<protein>
    <recommendedName>
        <fullName evidence="1">Virulence-associated protein E-like domain-containing protein</fullName>
    </recommendedName>
</protein>
<dbReference type="RefSeq" id="WP_135642399.1">
    <property type="nucleotide sequence ID" value="NZ_RQGH01000025.1"/>
</dbReference>
<dbReference type="InterPro" id="IPR007936">
    <property type="entry name" value="VapE-like_dom"/>
</dbReference>
<evidence type="ECO:0000259" key="1">
    <source>
        <dbReference type="Pfam" id="PF05272"/>
    </source>
</evidence>
<dbReference type="Pfam" id="PF13155">
    <property type="entry name" value="Toprim_2"/>
    <property type="match status" value="1"/>
</dbReference>